<dbReference type="InterPro" id="IPR006553">
    <property type="entry name" value="Leu-rich_rpt_Cys-con_subtyp"/>
</dbReference>
<evidence type="ECO:0000313" key="3">
    <source>
        <dbReference type="EMBL" id="SPR01676.1"/>
    </source>
</evidence>
<dbReference type="Pfam" id="PF25372">
    <property type="entry name" value="DUF7885"/>
    <property type="match status" value="2"/>
</dbReference>
<dbReference type="EMBL" id="OVEO01000018">
    <property type="protein sequence ID" value="SPR01676.1"/>
    <property type="molecule type" value="Genomic_DNA"/>
</dbReference>
<geneLocation type="mitochondrion" evidence="3"/>
<dbReference type="Gene3D" id="3.80.10.10">
    <property type="entry name" value="Ribonuclease Inhibitor"/>
    <property type="match status" value="2"/>
</dbReference>
<dbReference type="InterPro" id="IPR032675">
    <property type="entry name" value="LRR_dom_sf"/>
</dbReference>
<name>A0A3P3YN70_PLABS</name>
<gene>
    <name evidence="3" type="ORF">PLBR_LOCUS8891</name>
</gene>
<evidence type="ECO:0000256" key="1">
    <source>
        <dbReference type="ARBA" id="ARBA00022786"/>
    </source>
</evidence>
<dbReference type="InterPro" id="IPR050648">
    <property type="entry name" value="F-box_LRR-repeat"/>
</dbReference>
<feature type="domain" description="F-box/LRR-repeat protein 15-like leucin rich repeat" evidence="2">
    <location>
        <begin position="110"/>
        <end position="238"/>
    </location>
</feature>
<dbReference type="PANTHER" id="PTHR13382">
    <property type="entry name" value="MITOCHONDRIAL ATP SYNTHASE COUPLING FACTOR B"/>
    <property type="match status" value="1"/>
</dbReference>
<dbReference type="InterPro" id="IPR057207">
    <property type="entry name" value="FBXL15_LRR"/>
</dbReference>
<protein>
    <recommendedName>
        <fullName evidence="2">F-box/LRR-repeat protein 15-like leucin rich repeat domain-containing protein</fullName>
    </recommendedName>
</protein>
<keyword evidence="3" id="KW-0496">Mitochondrion</keyword>
<dbReference type="SUPFAM" id="SSF52047">
    <property type="entry name" value="RNI-like"/>
    <property type="match status" value="1"/>
</dbReference>
<accession>A0A3P3YN70</accession>
<evidence type="ECO:0000313" key="4">
    <source>
        <dbReference type="Proteomes" id="UP000290189"/>
    </source>
</evidence>
<dbReference type="InterPro" id="IPR001611">
    <property type="entry name" value="Leu-rich_rpt"/>
</dbReference>
<proteinExistence type="predicted"/>
<dbReference type="AlphaFoldDB" id="A0A3P3YN70"/>
<feature type="domain" description="F-box/LRR-repeat protein 15-like leucin rich repeat" evidence="2">
    <location>
        <begin position="253"/>
        <end position="361"/>
    </location>
</feature>
<organism evidence="3 4">
    <name type="scientific">Plasmodiophora brassicae</name>
    <name type="common">Clubroot disease agent</name>
    <dbReference type="NCBI Taxonomy" id="37360"/>
    <lineage>
        <taxon>Eukaryota</taxon>
        <taxon>Sar</taxon>
        <taxon>Rhizaria</taxon>
        <taxon>Endomyxa</taxon>
        <taxon>Phytomyxea</taxon>
        <taxon>Plasmodiophorida</taxon>
        <taxon>Plasmodiophoridae</taxon>
        <taxon>Plasmodiophora</taxon>
    </lineage>
</organism>
<dbReference type="GO" id="GO:0005737">
    <property type="term" value="C:cytoplasm"/>
    <property type="evidence" value="ECO:0007669"/>
    <property type="project" value="TreeGrafter"/>
</dbReference>
<dbReference type="Pfam" id="PF13516">
    <property type="entry name" value="LRR_6"/>
    <property type="match status" value="1"/>
</dbReference>
<reference evidence="3 4" key="1">
    <citation type="submission" date="2018-03" db="EMBL/GenBank/DDBJ databases">
        <authorList>
            <person name="Fogelqvist J."/>
        </authorList>
    </citation>
    <scope>NUCLEOTIDE SEQUENCE [LARGE SCALE GENOMIC DNA]</scope>
</reference>
<dbReference type="PANTHER" id="PTHR13382:SF21">
    <property type="entry name" value="OS12G0601000 PROTEIN"/>
    <property type="match status" value="1"/>
</dbReference>
<evidence type="ECO:0000259" key="2">
    <source>
        <dbReference type="Pfam" id="PF25372"/>
    </source>
</evidence>
<keyword evidence="1" id="KW-0833">Ubl conjugation pathway</keyword>
<dbReference type="SMART" id="SM00367">
    <property type="entry name" value="LRR_CC"/>
    <property type="match status" value="10"/>
</dbReference>
<dbReference type="Proteomes" id="UP000290189">
    <property type="component" value="Unassembled WGS sequence"/>
</dbReference>
<sequence length="381" mass="42104">MHEGKRRTHAVPIELPDGVPHWTDSKLIESVQRGRRDADVVHGDMSRITEVGLYGLTQYLPGIVALDLTRCAITDSGLNVIGQRCTMLRRLILNGCTGTMENGFATITKRCRQIRHLELNNCPGLTTVALGTIGRLRNLEYLSLNDSGTVDDIAMGQIIRSCPVRVVSIQNCPLVTDLTVRMLAISNVASSTIRYLSVGNSDISDEGIVNVALTCHELRHLDFTNCYDVSDVAMNEIAYGLPLLRSLFIQGCSRITDASLVPFANRLRGLKALRAGNCEGLTDYAVMALAENCPNLRYLDVQGCMQVTDFSMRDLLRRCTRLEELLVCGCRNVTDQTMLYACDLPLKHLGVLDIRLCSHISKPAERALARAHPHLTICRIA</sequence>